<dbReference type="KEGG" id="nmu:Nmul_A0834"/>
<name>Q2YAT2_NITMU</name>
<dbReference type="STRING" id="323848.Nmul_A0834"/>
<dbReference type="AlphaFoldDB" id="Q2YAT2"/>
<proteinExistence type="predicted"/>
<dbReference type="InterPro" id="IPR035093">
    <property type="entry name" value="RelE/ParE_toxin_dom_sf"/>
</dbReference>
<dbReference type="eggNOG" id="COG3668">
    <property type="taxonomic scope" value="Bacteria"/>
</dbReference>
<keyword evidence="2" id="KW-1185">Reference proteome</keyword>
<accession>Q2YAT2</accession>
<evidence type="ECO:0000313" key="1">
    <source>
        <dbReference type="EMBL" id="ABB74139.1"/>
    </source>
</evidence>
<organism evidence="1 2">
    <name type="scientific">Nitrosospira multiformis (strain ATCC 25196 / NCIMB 11849 / C 71)</name>
    <dbReference type="NCBI Taxonomy" id="323848"/>
    <lineage>
        <taxon>Bacteria</taxon>
        <taxon>Pseudomonadati</taxon>
        <taxon>Pseudomonadota</taxon>
        <taxon>Betaproteobacteria</taxon>
        <taxon>Nitrosomonadales</taxon>
        <taxon>Nitrosomonadaceae</taxon>
        <taxon>Nitrosospira</taxon>
    </lineage>
</organism>
<gene>
    <name evidence="1" type="ordered locus">Nmul_A0834</name>
</gene>
<reference evidence="1 2" key="2">
    <citation type="journal article" date="2008" name="Appl. Environ. Microbiol.">
        <title>Complete genome sequence of Nitrosospira multiformis, an ammonia-oxidizing bacterium from the soil environment.</title>
        <authorList>
            <person name="Norton J.M."/>
            <person name="Klotz M.G."/>
            <person name="Stein L.Y."/>
            <person name="Arp D.J."/>
            <person name="Bottomley P.J."/>
            <person name="Chain P.S."/>
            <person name="Hauser L.J."/>
            <person name="Land M.L."/>
            <person name="Larimer F.W."/>
            <person name="Shin M.W."/>
            <person name="Starkenburg S.R."/>
        </authorList>
    </citation>
    <scope>NUCLEOTIDE SEQUENCE [LARGE SCALE GENOMIC DNA]</scope>
    <source>
        <strain evidence="2">ATCC 25196 / NCIMB 11849 / C 71</strain>
    </source>
</reference>
<dbReference type="Proteomes" id="UP000002718">
    <property type="component" value="Chromosome"/>
</dbReference>
<sequence length="85" mass="9711">MRVIWTPEASQDRDDIWNYIAADNPYAAAEMDELSALPRRDLPPIPCLAIPEEFLVPVNSFLKKITCWSMSSSRILDSSVTLEWL</sequence>
<dbReference type="EMBL" id="CP000103">
    <property type="protein sequence ID" value="ABB74139.1"/>
    <property type="molecule type" value="Genomic_DNA"/>
</dbReference>
<evidence type="ECO:0000313" key="2">
    <source>
        <dbReference type="Proteomes" id="UP000002718"/>
    </source>
</evidence>
<dbReference type="Gene3D" id="3.30.2310.20">
    <property type="entry name" value="RelE-like"/>
    <property type="match status" value="1"/>
</dbReference>
<dbReference type="HOGENOM" id="CLU_2509298_0_0_4"/>
<reference evidence="2" key="1">
    <citation type="submission" date="2005-08" db="EMBL/GenBank/DDBJ databases">
        <title>Complete sequence of chromosome 1 of Nitrosospira multiformis ATCC 25196.</title>
        <authorList>
            <person name="Copeland A."/>
            <person name="Lucas S."/>
            <person name="Lapidus A."/>
            <person name="Barry K."/>
            <person name="Detter J.C."/>
            <person name="Glavina T."/>
            <person name="Hammon N."/>
            <person name="Israni S."/>
            <person name="Pitluck S."/>
            <person name="Chain P."/>
            <person name="Malfatti S."/>
            <person name="Shin M."/>
            <person name="Vergez L."/>
            <person name="Schmutz J."/>
            <person name="Larimer F."/>
            <person name="Land M."/>
            <person name="Hauser L."/>
            <person name="Kyrpides N."/>
            <person name="Lykidis A."/>
            <person name="Richardson P."/>
        </authorList>
    </citation>
    <scope>NUCLEOTIDE SEQUENCE [LARGE SCALE GENOMIC DNA]</scope>
    <source>
        <strain evidence="2">ATCC 25196 / NCIMB 11849 / C 71</strain>
    </source>
</reference>
<protein>
    <submittedName>
        <fullName evidence="1">Uncharacterized protein</fullName>
    </submittedName>
</protein>